<dbReference type="InterPro" id="IPR012347">
    <property type="entry name" value="Ferritin-like"/>
</dbReference>
<evidence type="ECO:0000313" key="2">
    <source>
        <dbReference type="Proteomes" id="UP001139450"/>
    </source>
</evidence>
<dbReference type="InterPro" id="IPR010287">
    <property type="entry name" value="DUF892_YciF-like"/>
</dbReference>
<name>A0A9X2BCC1_9SPHI</name>
<dbReference type="SUPFAM" id="SSF47240">
    <property type="entry name" value="Ferritin-like"/>
    <property type="match status" value="1"/>
</dbReference>
<dbReference type="EMBL" id="JALJEJ010000002">
    <property type="protein sequence ID" value="MCJ8209163.1"/>
    <property type="molecule type" value="Genomic_DNA"/>
</dbReference>
<dbReference type="PANTHER" id="PTHR30565:SF9">
    <property type="entry name" value="PROTEIN YCIF"/>
    <property type="match status" value="1"/>
</dbReference>
<keyword evidence="2" id="KW-1185">Reference proteome</keyword>
<dbReference type="RefSeq" id="WP_245128993.1">
    <property type="nucleotide sequence ID" value="NZ_JALJEJ010000002.1"/>
</dbReference>
<comment type="caution">
    <text evidence="1">The sequence shown here is derived from an EMBL/GenBank/DDBJ whole genome shotgun (WGS) entry which is preliminary data.</text>
</comment>
<evidence type="ECO:0000313" key="1">
    <source>
        <dbReference type="EMBL" id="MCJ8209163.1"/>
    </source>
</evidence>
<dbReference type="PANTHER" id="PTHR30565">
    <property type="entry name" value="PROTEIN YCIF"/>
    <property type="match status" value="1"/>
</dbReference>
<dbReference type="Gene3D" id="1.20.1260.10">
    <property type="match status" value="1"/>
</dbReference>
<dbReference type="InterPro" id="IPR047114">
    <property type="entry name" value="YciF"/>
</dbReference>
<organism evidence="1 2">
    <name type="scientific">Mucilaginibacter straminoryzae</name>
    <dbReference type="NCBI Taxonomy" id="2932774"/>
    <lineage>
        <taxon>Bacteria</taxon>
        <taxon>Pseudomonadati</taxon>
        <taxon>Bacteroidota</taxon>
        <taxon>Sphingobacteriia</taxon>
        <taxon>Sphingobacteriales</taxon>
        <taxon>Sphingobacteriaceae</taxon>
        <taxon>Mucilaginibacter</taxon>
    </lineage>
</organism>
<dbReference type="InterPro" id="IPR009078">
    <property type="entry name" value="Ferritin-like_SF"/>
</dbReference>
<gene>
    <name evidence="1" type="ORF">MUY27_05550</name>
</gene>
<protein>
    <submittedName>
        <fullName evidence="1">DUF892 family protein</fullName>
    </submittedName>
</protein>
<dbReference type="Pfam" id="PF05974">
    <property type="entry name" value="DUF892"/>
    <property type="match status" value="1"/>
</dbReference>
<sequence length="168" mass="19558">MKNDFLPPDPTTPRELLIYYLNRIYDGKTYIKDCVPVLKGITNHKTLQLALDEMVEDVHKQLNRMSDIYDLLNEKPAKVIDTPMSKLIKNACELRNTKGTDILNDVDIMIHMQLVEHVNIISYRMMKKLATSLKLPQVEQLLIECFDESKEDDQLFKAITDEYLSEKV</sequence>
<reference evidence="1" key="1">
    <citation type="submission" date="2022-04" db="EMBL/GenBank/DDBJ databases">
        <title>Mucilaginibacter sp. RS28 isolated from freshwater.</title>
        <authorList>
            <person name="Ko S.-R."/>
        </authorList>
    </citation>
    <scope>NUCLEOTIDE SEQUENCE</scope>
    <source>
        <strain evidence="1">RS28</strain>
    </source>
</reference>
<proteinExistence type="predicted"/>
<dbReference type="AlphaFoldDB" id="A0A9X2BCC1"/>
<dbReference type="Proteomes" id="UP001139450">
    <property type="component" value="Unassembled WGS sequence"/>
</dbReference>
<accession>A0A9X2BCC1</accession>